<proteinExistence type="predicted"/>
<accession>A0AA90QUH7</accession>
<protein>
    <recommendedName>
        <fullName evidence="3">Flavoprotein</fullName>
    </recommendedName>
</protein>
<evidence type="ECO:0008006" key="3">
    <source>
        <dbReference type="Google" id="ProtNLM"/>
    </source>
</evidence>
<gene>
    <name evidence="1" type="ORF">RCG21_19590</name>
</gene>
<keyword evidence="2" id="KW-1185">Reference proteome</keyword>
<evidence type="ECO:0000313" key="2">
    <source>
        <dbReference type="Proteomes" id="UP001178888"/>
    </source>
</evidence>
<name>A0AA90QUH7_9BACI</name>
<evidence type="ECO:0000313" key="1">
    <source>
        <dbReference type="EMBL" id="MDQ6598532.1"/>
    </source>
</evidence>
<reference evidence="1" key="1">
    <citation type="submission" date="2023-08" db="EMBL/GenBank/DDBJ databases">
        <title>Nitrogen cycling bacteria in agricultural field soils.</title>
        <authorList>
            <person name="Jang J."/>
        </authorList>
    </citation>
    <scope>NUCLEOTIDE SEQUENCE</scope>
    <source>
        <strain evidence="1">PS3-36</strain>
    </source>
</reference>
<organism evidence="1 2">
    <name type="scientific">Bacillus salipaludis</name>
    <dbReference type="NCBI Taxonomy" id="2547811"/>
    <lineage>
        <taxon>Bacteria</taxon>
        <taxon>Bacillati</taxon>
        <taxon>Bacillota</taxon>
        <taxon>Bacilli</taxon>
        <taxon>Bacillales</taxon>
        <taxon>Bacillaceae</taxon>
        <taxon>Bacillus</taxon>
    </lineage>
</organism>
<comment type="caution">
    <text evidence="1">The sequence shown here is derived from an EMBL/GenBank/DDBJ whole genome shotgun (WGS) entry which is preliminary data.</text>
</comment>
<sequence>MDLNETVKQIVQKVVEDYVKQLSQHQGRKPITILLGYQTINQTEILEAVSTLQQSYDVKVLLTKEWELSELNETKYILMEDSTQQALMEIINQTSILVIPAASYQLLTKLALSIDDEAAVWFTIQTQLLGKQIVIASDQVEPNVYQQILAPSSVLERLQGYIRQIQTDQVKWVPLRKLVQTVEQQMIDNEDKQPLILGKHIEKAYQEGLKEIATPFKSRITPVAKDLAKEFNIKISPLRG</sequence>
<dbReference type="RefSeq" id="WP_308913657.1">
    <property type="nucleotide sequence ID" value="NZ_JAVGVR010000001.1"/>
</dbReference>
<dbReference type="Proteomes" id="UP001178888">
    <property type="component" value="Unassembled WGS sequence"/>
</dbReference>
<dbReference type="AlphaFoldDB" id="A0AA90QUH7"/>
<dbReference type="EMBL" id="JAVGVR010000001">
    <property type="protein sequence ID" value="MDQ6598532.1"/>
    <property type="molecule type" value="Genomic_DNA"/>
</dbReference>